<keyword evidence="2" id="KW-0863">Zinc-finger</keyword>
<dbReference type="EnsemblMetazoa" id="PPA12533.1">
    <property type="protein sequence ID" value="PPA12533.1"/>
    <property type="gene ID" value="WBGene00102087"/>
</dbReference>
<reference evidence="6" key="2">
    <citation type="submission" date="2022-06" db="UniProtKB">
        <authorList>
            <consortium name="EnsemblMetazoa"/>
        </authorList>
    </citation>
    <scope>IDENTIFICATION</scope>
    <source>
        <strain evidence="6">PS312</strain>
    </source>
</reference>
<evidence type="ECO:0000256" key="2">
    <source>
        <dbReference type="ARBA" id="ARBA00022771"/>
    </source>
</evidence>
<feature type="compositionally biased region" description="Acidic residues" evidence="5">
    <location>
        <begin position="663"/>
        <end position="697"/>
    </location>
</feature>
<evidence type="ECO:0000256" key="5">
    <source>
        <dbReference type="SAM" id="MobiDB-lite"/>
    </source>
</evidence>
<protein>
    <submittedName>
        <fullName evidence="6">THAP-type domain-containing protein</fullName>
    </submittedName>
</protein>
<keyword evidence="1" id="KW-0479">Metal-binding</keyword>
<feature type="region of interest" description="Disordered" evidence="5">
    <location>
        <begin position="650"/>
        <end position="697"/>
    </location>
</feature>
<dbReference type="AlphaFoldDB" id="A0A2A6CR01"/>
<keyword evidence="3" id="KW-0862">Zinc</keyword>
<evidence type="ECO:0000256" key="1">
    <source>
        <dbReference type="ARBA" id="ARBA00022723"/>
    </source>
</evidence>
<feature type="compositionally biased region" description="Basic and acidic residues" evidence="5">
    <location>
        <begin position="25"/>
        <end position="49"/>
    </location>
</feature>
<accession>A0A2A6CR01</accession>
<name>A0A2A6CR01_PRIPA</name>
<sequence>MSETPGPSARVVKQATNRVLMGRSTSEKETNRVEVKEEPLDDNEKSPEKELHYTCSVDACRKSVPHNEVEYLPQDNVLEGIKMIIRCKTSIYDQNYLIQRYLEGHHLNNRPDYINVSWTRSIPFRACPRHFDRSKKLIYYLPLQVGQSWRNYHELILREGLFYMYGVDLKVDYFFDTKVAAKQFDFGCVIPGCLSNPLKLNPSTGLPLVKLFLVPADTGLRNEWLRTVREGHNKLLTFTPRLPVGSVVCEKHFVNGGKIVNGIMELPTRFHERIRHARTIQPPEGTKQKVYRIVDRSVKKTVAANHCLVRGCPINSNSMKIATKGKYVLYQVPDGYQGGKWIVALRAADPDLQIKYGVTLFVCERHFRLNPYVESDIPRYFLTPPQAAMSKAQTVQETLRKDDPCPCCNDVEICHSILRRFNAKMNTLMQHVNMLCVLEGVKEVIPRQFHDAEDDKELYGDPAKVAQLADIRAASMFVREAKGELAAVKGALNNMSAMPPRRSCALLSCCYSRNPRRTYRLVDTDTFEDDLLSGELLITQDRDTASVRRVLAKDKQVALCERHWKSHISNMEVEFDEDSDDVRKLKEALALPVDFQPKFKKRRTEELEDPTQGSSAVVKVEVHDDEEEDERLLSNNELLQRLLGGAIAGQVTGEIGDNGEVYEGGEEEEEMDNLDNVEPHEEEEDDGEEQEGPPELD</sequence>
<evidence type="ECO:0000313" key="7">
    <source>
        <dbReference type="Proteomes" id="UP000005239"/>
    </source>
</evidence>
<keyword evidence="7" id="KW-1185">Reference proteome</keyword>
<dbReference type="GO" id="GO:0008270">
    <property type="term" value="F:zinc ion binding"/>
    <property type="evidence" value="ECO:0007669"/>
    <property type="project" value="UniProtKB-KW"/>
</dbReference>
<proteinExistence type="predicted"/>
<reference evidence="7" key="1">
    <citation type="journal article" date="2008" name="Nat. Genet.">
        <title>The Pristionchus pacificus genome provides a unique perspective on nematode lifestyle and parasitism.</title>
        <authorList>
            <person name="Dieterich C."/>
            <person name="Clifton S.W."/>
            <person name="Schuster L.N."/>
            <person name="Chinwalla A."/>
            <person name="Delehaunty K."/>
            <person name="Dinkelacker I."/>
            <person name="Fulton L."/>
            <person name="Fulton R."/>
            <person name="Godfrey J."/>
            <person name="Minx P."/>
            <person name="Mitreva M."/>
            <person name="Roeseler W."/>
            <person name="Tian H."/>
            <person name="Witte H."/>
            <person name="Yang S.P."/>
            <person name="Wilson R.K."/>
            <person name="Sommer R.J."/>
        </authorList>
    </citation>
    <scope>NUCLEOTIDE SEQUENCE [LARGE SCALE GENOMIC DNA]</scope>
    <source>
        <strain evidence="7">PS312</strain>
    </source>
</reference>
<organism evidence="6 7">
    <name type="scientific">Pristionchus pacificus</name>
    <name type="common">Parasitic nematode worm</name>
    <dbReference type="NCBI Taxonomy" id="54126"/>
    <lineage>
        <taxon>Eukaryota</taxon>
        <taxon>Metazoa</taxon>
        <taxon>Ecdysozoa</taxon>
        <taxon>Nematoda</taxon>
        <taxon>Chromadorea</taxon>
        <taxon>Rhabditida</taxon>
        <taxon>Rhabditina</taxon>
        <taxon>Diplogasteromorpha</taxon>
        <taxon>Diplogasteroidea</taxon>
        <taxon>Neodiplogasteridae</taxon>
        <taxon>Pristionchus</taxon>
    </lineage>
</organism>
<dbReference type="InterPro" id="IPR006612">
    <property type="entry name" value="THAP_Znf"/>
</dbReference>
<evidence type="ECO:0000256" key="3">
    <source>
        <dbReference type="ARBA" id="ARBA00022833"/>
    </source>
</evidence>
<dbReference type="Pfam" id="PF05485">
    <property type="entry name" value="THAP"/>
    <property type="match status" value="1"/>
</dbReference>
<gene>
    <name evidence="6" type="primary">WBGene00102087</name>
</gene>
<keyword evidence="4" id="KW-0238">DNA-binding</keyword>
<evidence type="ECO:0000256" key="4">
    <source>
        <dbReference type="ARBA" id="ARBA00023125"/>
    </source>
</evidence>
<accession>A0A8R1UAH0</accession>
<dbReference type="GO" id="GO:0003677">
    <property type="term" value="F:DNA binding"/>
    <property type="evidence" value="ECO:0007669"/>
    <property type="project" value="UniProtKB-KW"/>
</dbReference>
<evidence type="ECO:0000313" key="6">
    <source>
        <dbReference type="EnsemblMetazoa" id="PPA12533.1"/>
    </source>
</evidence>
<feature type="region of interest" description="Disordered" evidence="5">
    <location>
        <begin position="1"/>
        <end position="49"/>
    </location>
</feature>
<dbReference type="Proteomes" id="UP000005239">
    <property type="component" value="Unassembled WGS sequence"/>
</dbReference>